<reference evidence="5 7" key="1">
    <citation type="submission" date="2010-08" db="EMBL/GenBank/DDBJ databases">
        <title>Complete sequence of Gallionella capsiferriformans ES-2.</title>
        <authorList>
            <consortium name="US DOE Joint Genome Institute"/>
            <person name="Lucas S."/>
            <person name="Copeland A."/>
            <person name="Lapidus A."/>
            <person name="Cheng J.-F."/>
            <person name="Bruce D."/>
            <person name="Goodwin L."/>
            <person name="Pitluck S."/>
            <person name="Chertkov O."/>
            <person name="Davenport K.W."/>
            <person name="Detter J.C."/>
            <person name="Han C."/>
            <person name="Tapia R."/>
            <person name="Land M."/>
            <person name="Hauser L."/>
            <person name="Chang Y.-J."/>
            <person name="Jeffries C."/>
            <person name="Kyrpides N."/>
            <person name="Ivanova N."/>
            <person name="Mikhailova N."/>
            <person name="Shelobolina E.S."/>
            <person name="Picardal F."/>
            <person name="Roden E."/>
            <person name="Emerson D."/>
            <person name="Woyke T."/>
        </authorList>
    </citation>
    <scope>NUCLEOTIDE SEQUENCE [LARGE SCALE GENOMIC DNA]</scope>
    <source>
        <strain evidence="5 7">ES-2</strain>
    </source>
</reference>
<evidence type="ECO:0000313" key="5">
    <source>
        <dbReference type="EMBL" id="ADL54737.1"/>
    </source>
</evidence>
<gene>
    <name evidence="5" type="ordered locus">Galf_0697</name>
    <name evidence="6" type="ordered locus">Galf_2710</name>
</gene>
<dbReference type="HOGENOM" id="CLU_062999_7_0_4"/>
<dbReference type="EMBL" id="CP002159">
    <property type="protein sequence ID" value="ADL56705.1"/>
    <property type="molecule type" value="Genomic_DNA"/>
</dbReference>
<dbReference type="PANTHER" id="PTHR30050">
    <property type="entry name" value="CHROMOSOMAL REPLICATION INITIATOR PROTEIN DNAA"/>
    <property type="match status" value="1"/>
</dbReference>
<evidence type="ECO:0000313" key="7">
    <source>
        <dbReference type="Proteomes" id="UP000001235"/>
    </source>
</evidence>
<dbReference type="OrthoDB" id="8150723at2"/>
<name>D9SD48_GALCS</name>
<evidence type="ECO:0000313" key="6">
    <source>
        <dbReference type="EMBL" id="ADL56705.1"/>
    </source>
</evidence>
<dbReference type="STRING" id="395494.Galf_0697"/>
<dbReference type="KEGG" id="gca:Galf_2710"/>
<dbReference type="InterPro" id="IPR047661">
    <property type="entry name" value="IstB"/>
</dbReference>
<dbReference type="Proteomes" id="UP000001235">
    <property type="component" value="Chromosome"/>
</dbReference>
<sequence>MLIQQTITKLQNLHLIGMAKGFDDQLSSVAAMSLSFEERFGILIDQETTYRENQRLKRLLKTAKLKFNSCVEDIDYQHNRGLDKSQMASLVTCQWIEKGVNLIMTGLTGSGKTWLACAFGNQACRQGKTVLFQRLPLLLEELQISHADGSFRKRLAQLAKCDLLILDDFGMAALTIQGRSDLLEVIDSRVGGRSTIVTSQIPVENWYGYLSGGNPTVADAILDRIISGSLRIPLQGESMRKLRK</sequence>
<dbReference type="RefSeq" id="WP_013292678.1">
    <property type="nucleotide sequence ID" value="NC_014394.1"/>
</dbReference>
<evidence type="ECO:0000259" key="4">
    <source>
        <dbReference type="SMART" id="SM00382"/>
    </source>
</evidence>
<dbReference type="InterPro" id="IPR002611">
    <property type="entry name" value="IstB_ATP-bd"/>
</dbReference>
<dbReference type="NCBIfam" id="NF038214">
    <property type="entry name" value="IS21_help_AAA"/>
    <property type="match status" value="1"/>
</dbReference>
<dbReference type="AlphaFoldDB" id="D9SD48"/>
<dbReference type="PANTHER" id="PTHR30050:SF4">
    <property type="entry name" value="ATP-BINDING PROTEIN RV3427C IN INSERTION SEQUENCE-RELATED"/>
    <property type="match status" value="1"/>
</dbReference>
<dbReference type="eggNOG" id="COG1484">
    <property type="taxonomic scope" value="Bacteria"/>
</dbReference>
<organism evidence="5 7">
    <name type="scientific">Gallionella capsiferriformans (strain ES-2)</name>
    <name type="common">Gallionella ferruginea capsiferriformans (strain ES-2)</name>
    <dbReference type="NCBI Taxonomy" id="395494"/>
    <lineage>
        <taxon>Bacteria</taxon>
        <taxon>Pseudomonadati</taxon>
        <taxon>Pseudomonadota</taxon>
        <taxon>Betaproteobacteria</taxon>
        <taxon>Nitrosomonadales</taxon>
        <taxon>Gallionellaceae</taxon>
        <taxon>Gallionella</taxon>
    </lineage>
</organism>
<keyword evidence="7" id="KW-1185">Reference proteome</keyword>
<dbReference type="KEGG" id="gca:Galf_0697"/>
<dbReference type="Gene3D" id="3.40.50.300">
    <property type="entry name" value="P-loop containing nucleotide triphosphate hydrolases"/>
    <property type="match status" value="1"/>
</dbReference>
<evidence type="ECO:0000256" key="3">
    <source>
        <dbReference type="ARBA" id="ARBA00022840"/>
    </source>
</evidence>
<comment type="similarity">
    <text evidence="1">Belongs to the IS21/IS1162 putative ATP-binding protein family.</text>
</comment>
<dbReference type="GO" id="GO:0006260">
    <property type="term" value="P:DNA replication"/>
    <property type="evidence" value="ECO:0007669"/>
    <property type="project" value="TreeGrafter"/>
</dbReference>
<accession>D9SD48</accession>
<dbReference type="SMART" id="SM00382">
    <property type="entry name" value="AAA"/>
    <property type="match status" value="1"/>
</dbReference>
<keyword evidence="3 5" id="KW-0067">ATP-binding</keyword>
<dbReference type="GO" id="GO:0005524">
    <property type="term" value="F:ATP binding"/>
    <property type="evidence" value="ECO:0007669"/>
    <property type="project" value="UniProtKB-KW"/>
</dbReference>
<keyword evidence="2" id="KW-0547">Nucleotide-binding</keyword>
<dbReference type="InterPro" id="IPR003593">
    <property type="entry name" value="AAA+_ATPase"/>
</dbReference>
<evidence type="ECO:0000256" key="1">
    <source>
        <dbReference type="ARBA" id="ARBA00008059"/>
    </source>
</evidence>
<evidence type="ECO:0000256" key="2">
    <source>
        <dbReference type="ARBA" id="ARBA00022741"/>
    </source>
</evidence>
<feature type="domain" description="AAA+ ATPase" evidence="4">
    <location>
        <begin position="98"/>
        <end position="236"/>
    </location>
</feature>
<proteinExistence type="inferred from homology"/>
<dbReference type="EMBL" id="CP002159">
    <property type="protein sequence ID" value="ADL54737.1"/>
    <property type="molecule type" value="Genomic_DNA"/>
</dbReference>
<dbReference type="SUPFAM" id="SSF52540">
    <property type="entry name" value="P-loop containing nucleoside triphosphate hydrolases"/>
    <property type="match status" value="1"/>
</dbReference>
<dbReference type="PIRSF" id="PIRSF003073">
    <property type="entry name" value="DNAC_TnpB_IstB"/>
    <property type="match status" value="1"/>
</dbReference>
<dbReference type="InterPro" id="IPR027417">
    <property type="entry name" value="P-loop_NTPase"/>
</dbReference>
<dbReference type="Pfam" id="PF01695">
    <property type="entry name" value="IstB_IS21"/>
    <property type="match status" value="1"/>
</dbReference>
<dbReference type="InterPro" id="IPR028350">
    <property type="entry name" value="DNAC/IstB-like"/>
</dbReference>
<dbReference type="CDD" id="cd00009">
    <property type="entry name" value="AAA"/>
    <property type="match status" value="1"/>
</dbReference>
<protein>
    <submittedName>
        <fullName evidence="5">IstB domain protein ATP-binding protein</fullName>
    </submittedName>
</protein>